<keyword evidence="3" id="KW-1185">Reference proteome</keyword>
<feature type="region of interest" description="Disordered" evidence="1">
    <location>
        <begin position="1"/>
        <end position="31"/>
    </location>
</feature>
<evidence type="ECO:0000313" key="2">
    <source>
        <dbReference type="EMBL" id="MFC5888733.1"/>
    </source>
</evidence>
<dbReference type="EMBL" id="JBHSOD010000044">
    <property type="protein sequence ID" value="MFC5888733.1"/>
    <property type="molecule type" value="Genomic_DNA"/>
</dbReference>
<dbReference type="RefSeq" id="WP_345330252.1">
    <property type="nucleotide sequence ID" value="NZ_BAAAVH010000111.1"/>
</dbReference>
<gene>
    <name evidence="2" type="ORF">ACFP0N_27575</name>
</gene>
<reference evidence="3" key="1">
    <citation type="journal article" date="2019" name="Int. J. Syst. Evol. Microbiol.">
        <title>The Global Catalogue of Microorganisms (GCM) 10K type strain sequencing project: providing services to taxonomists for standard genome sequencing and annotation.</title>
        <authorList>
            <consortium name="The Broad Institute Genomics Platform"/>
            <consortium name="The Broad Institute Genome Sequencing Center for Infectious Disease"/>
            <person name="Wu L."/>
            <person name="Ma J."/>
        </authorList>
    </citation>
    <scope>NUCLEOTIDE SEQUENCE [LARGE SCALE GENOMIC DNA]</scope>
    <source>
        <strain evidence="3">CGMCC 4.1469</strain>
    </source>
</reference>
<proteinExistence type="predicted"/>
<accession>A0ABW1F4L8</accession>
<sequence length="178" mass="19644">MTDLDFDDPLNDPANLWPDPAEGQAPEQPRPPVWVWAEMEPDVRRRRFRELAVWTNWLTATFPKVQQALPGCWYQHADVREHLTALYAAYVRAYIAPSPGMDAAEATWLSHLHALTPHLSVAKCASGHETPSTRTKAGATLGDVDAYLAHEEFGTAPATAVAQELGAELLAARQEPPL</sequence>
<dbReference type="Proteomes" id="UP001596067">
    <property type="component" value="Unassembled WGS sequence"/>
</dbReference>
<evidence type="ECO:0000313" key="3">
    <source>
        <dbReference type="Proteomes" id="UP001596067"/>
    </source>
</evidence>
<name>A0ABW1F4L8_9ACTN</name>
<feature type="compositionally biased region" description="Acidic residues" evidence="1">
    <location>
        <begin position="1"/>
        <end position="10"/>
    </location>
</feature>
<evidence type="ECO:0000256" key="1">
    <source>
        <dbReference type="SAM" id="MobiDB-lite"/>
    </source>
</evidence>
<comment type="caution">
    <text evidence="2">The sequence shown here is derived from an EMBL/GenBank/DDBJ whole genome shotgun (WGS) entry which is preliminary data.</text>
</comment>
<organism evidence="2 3">
    <name type="scientific">Kitasatospora aburaviensis</name>
    <dbReference type="NCBI Taxonomy" id="67265"/>
    <lineage>
        <taxon>Bacteria</taxon>
        <taxon>Bacillati</taxon>
        <taxon>Actinomycetota</taxon>
        <taxon>Actinomycetes</taxon>
        <taxon>Kitasatosporales</taxon>
        <taxon>Streptomycetaceae</taxon>
        <taxon>Kitasatospora</taxon>
    </lineage>
</organism>
<protein>
    <submittedName>
        <fullName evidence="2">Uncharacterized protein</fullName>
    </submittedName>
</protein>